<dbReference type="InterPro" id="IPR013783">
    <property type="entry name" value="Ig-like_fold"/>
</dbReference>
<dbReference type="RefSeq" id="WP_025603995.1">
    <property type="nucleotide sequence ID" value="NZ_CP021235.1"/>
</dbReference>
<dbReference type="Pfam" id="PF13585">
    <property type="entry name" value="CHU_C"/>
    <property type="match status" value="1"/>
</dbReference>
<dbReference type="InterPro" id="IPR052918">
    <property type="entry name" value="Motility_Chemotaxis_Reg"/>
</dbReference>
<feature type="domain" description="PKD/Chitinase" evidence="2">
    <location>
        <begin position="1000"/>
        <end position="1070"/>
    </location>
</feature>
<dbReference type="InterPro" id="IPR022409">
    <property type="entry name" value="PKD/Chitinase_dom"/>
</dbReference>
<sequence>MNRLLLIFAAISFSLFCSLPSSGQSINWVKTAGSVSDDNGEGIQVDAAGNLYVLGHFSAPSALFGTTTLSTSGTGTYLTKYSNSGGFAWARKISDTNLRDGSSLKTDAAGNSYLTTTFTGSVTLGGRTLTSNGAADILIAKYNNNGDVVWATKAGGSAADKGNSIAIDAAGNSYLAGSFQGAATFGSTVLSSQGSLDAFVAKLNPDGSFAWAQQAGGTGADEGTGAVVDASGNVYITGNFAGTLALGSTRLASSGGQDIFLAAYSNSGSLTWAQKAGGAGADKVTSLALDAGNNLYLGGNYNGTAQFGTQSLSSAGGQDIFLAKYSNTGTSLWAKSAGGAGTDELNGLSADANGNLYLTGSFSGTASVGGITLRTTGGLDIFAAHYLGSGVVQWAIGAGSGVDDRGFGIVSDAARNAYVTGYFQGATTSFGGIPIPNRGGEEIFISKLLPALVTTSVTNGPYCAGQAVTVNYRTNINLGRNFRAELSDATGSFDSPVTIGTVTSNTGSINAVIPASAASGSKYRIRVYASDASIPGTDNGKDLTINALPAVPTLTSNSPGLGSTLYLTATTVAGATYSWTGPNGFTSKLQNPTRPSMTSADAGTYTLTVNVNGCTRTASINVAVVPVPTYDVDLTGKPNGTWDSGTVNRNGQLCGATGNDNCIQFNITLDRNAAGLEFAITDGPVPSGSMGYQIDCGGYVPVGQPICVEGTGPHVLTLCMPGNAKGRFVIKSIAAFEPQPDLSVTAGCSAILRAPIAFEESSITWRDITGGGAYDKYLSFPNGKANPVVTPDANVPAFVDYEVCGASVNSPCSTLPYCDVVRVYFYPEPVVTIGPEPAIICPGGNGVDLVGNVTGGSGNFSYLWTDSSGKLVGTDRVYRATAVGTYTFEARNENYPNCKTFSASVNVVSNLTVNAGPDQLACSQNAVQLAGAVTAATGGIWSGGRGVFSPSNTALNAVYTPTADEIRAGSLKLTLTSTGNGSCSPLQDEVLLTFYSMNLTLSGTSVVCGGATGTVAATVVGGQAPVTYKWSSGETTATISNKPAGTYTVSVSDGQSCSVQQSFTITEMPGPSDFTASLRSSTCGESNGSISVGGVTGGTPSYTYSRDGGSTYQASAMFSGLAAGNYTITVKDANGCTTVKTFTLANIAGPSTVTATATPASCANNDGQISVSGVNGGTPAYTYSIDGTNFQAGTVFTGLASGTYTLTAKDNNQCRVTTSVTVLKSAPTAFTATATASTCGNSNGSVAVSGITGGKAPYKYSADGVTFQTNPMLEGLAAGTYTVTVKDDNGCTFAKTVTVTNIAGPSDLTASVRPSTCGNSNAELTVTGASGGTQPYAYSLDGVTYQSSAGFAALTAGSYTVYVKDARGCVYAEGVTVADVAGPAFTTIAEASTCGGSNGSITVSASGGAGSYTYSKDGVNFQAAATFANLVAGSYSITVKDANGCTLVKPVAVSDIAGPANMTLTADSSTCGGNNGSVVVSNVSGGAGAYTYSKDGRTFQSSTSFGSLVAGDYTITVKDSNGCTFSKAVTVGDVAGPTNLTATTKSSTCGGSNGELNVTGVSGGVEGYTYRIDNGAFQSATTFAGLAAGAHTVTVKDANGCTFSKSFTVANIAGPTAVAATAQSASCANNDGSILVGNVIGGTTGYTYSINGTSFQAGISFTGLASGDYTLTAKDANGCTVTTIVKVGTNAPTAFAASVKASTCGASNGEVTVMGVTGGAAPYTYSKGSDAFQASATLTGLAAGVHRITVKDAKGCVFTKNVTVTNISGPSDLTAMTKASTCGNSNGELVVAGVSGGTTPYTYAINGKDFQSATAFTGLAEGVYTVTVKDANGCVYAEEATVSNIAGPSFTLAAVASTCGGSNGRVTVENVTGAAASFTYSRDGQSFQDSNVFTGLAQGTYTITVKDANGCTLAKTIEVTNIPGPSGITLAGEPSTCGAANGTITVTAVAGGTPSYTYALDGGAFQASLSFGSVLAGEHTVTVKDANGCTFSKKITLENIAGPTGFLASAKASTCGDSNGELNISGVSGGTSPYTYSRDGVNFQASANFTGLMAGTHTITVKDANGCTFTKAATVTNIAGPTAVAASTTPASCADNDGSIQVGAVSGGTAPYTYAIDGTNFKTGTRFTALAAGTYTVTAKDANGCTVTASVTVGANVPTSFTSTTVAASCGRSDGELTITTVSGGTAPYTYSKGNAAFQSAATFGGLAAGTYTITVKDANGCTFTEDVAVRNVEGPTLSVSAQPTTCGGTNGHISVSNVAGGVGPYTYSMDGVNFQEEANFGNLTADTYTVSVKDAKGCLGTATVQVEDIAGPSDISLAAVASTCGNRNAQVVVREVTGGTSPYTYSKDGVNFQSVGTFTGLMAGTYTITVKDANGCIVTKSVEVEDVAGPTQLTLQAASSTCGDANGAVSVTGVSGGTAPYTYAVDGGAFQTETAFASLLAGEHTVTVKDANGCTFAAKIVVENITGPSNLTAVTKASTCGASNGELKVTGVSGGTSPYTYSIDGVNFQATATFTALEAGSYTTTVKDANGCIFTKNVTVANVGGPTAVATTIKAATCADNDGTITVTGVTGGDAPYSYALNGGAFQSAGIFTALASGEYTLTAKDAKGCVMEVRVTVSKSGPADFTSVASAASCGNSNGSIRITAVAGGAAPYTYALNGGAFQSTAAFTGLPAGTYRVEVKDANNCSFAKEVQVNNVAGPSGLEATVYTASCGNSNGQVVVAGVTGGTVPYTYAINGKDFQSAAAFTGLAAGAYQLSVKDANGCTFVTALVVPNATGPADFAAVSKAATCGNSNGEVTVTGVTDGTAPFAYSHNGTTFQAGATLTGLAAGSYNITVKDANGCRFTKAVVVENTAGPTGYDLTATASTCGAANGTVTVGAVAGGTAPYTYALNGGSFQNTNMFAAIAAGEHTVTVKDANGCTLVKKVTVPNATGPSELSSQATPSSCTASTGSITVTKVTGGALPYTYSLDGASFQAANTFAGLAPAVYNVYVKDANGCLTHGTVTVTTNGPKAASSSSVAATCGESNGKVTVTSVTGGTLPLAYSIDGGKSFQAAAAFDNLAAGGYTIIIKDSEGCTFELRENVGNSAGATFTATGYDASCGSENGRVVISQVSGGQSPYAYSIDGTTFQATPAFSGLAEGVYQVAVKDAAGCLNSQTVTIRNTPPLTDLKAMVTSAGCGLATGQVAVDGVTGGTAPYTYSLDGKNFTAATTFASVVPGSYTLTVKDAKGCTFAKPVKVEAGVLSELAYVRNLSCTGAATGVIAFTSVGENAQTQYSIDNGLTFQKDSVFTGLPKGVYQLVTKFSETCRIVVGTAEVKEADQIQVEVTPLSKAIGQDKSGSAAVTNISGGAAPYMYSVDGGGFTADSVFTNLAAGLHTLMVKDSFGCTAEVTFTVEGFNDIDIPNGFTPNGDGINDKWMLKNLATLFPHCRVTVYNRWGSPVFESRGYTNPWDGTYNGKRLPDGTYYCVIEFGDGSSPLKRSVTIMR</sequence>
<dbReference type="InterPro" id="IPR025667">
    <property type="entry name" value="SprB_repeat"/>
</dbReference>
<feature type="domain" description="PKD/Chitinase" evidence="2">
    <location>
        <begin position="1604"/>
        <end position="1688"/>
    </location>
</feature>
<feature type="domain" description="PKD/Chitinase" evidence="2">
    <location>
        <begin position="2628"/>
        <end position="2699"/>
    </location>
</feature>
<evidence type="ECO:0000313" key="4">
    <source>
        <dbReference type="Proteomes" id="UP000266292"/>
    </source>
</evidence>
<organism evidence="3 4">
    <name type="scientific">Pontibacter actiniarum</name>
    <dbReference type="NCBI Taxonomy" id="323450"/>
    <lineage>
        <taxon>Bacteria</taxon>
        <taxon>Pseudomonadati</taxon>
        <taxon>Bacteroidota</taxon>
        <taxon>Cytophagia</taxon>
        <taxon>Cytophagales</taxon>
        <taxon>Hymenobacteraceae</taxon>
        <taxon>Pontibacter</taxon>
    </lineage>
</organism>
<evidence type="ECO:0000259" key="2">
    <source>
        <dbReference type="SMART" id="SM00089"/>
    </source>
</evidence>
<dbReference type="NCBIfam" id="TIGR04131">
    <property type="entry name" value="Bac_Flav_CTERM"/>
    <property type="match status" value="1"/>
</dbReference>
<dbReference type="Gene3D" id="2.60.40.740">
    <property type="match status" value="8"/>
</dbReference>
<keyword evidence="1" id="KW-0732">Signal</keyword>
<dbReference type="InterPro" id="IPR026341">
    <property type="entry name" value="T9SS_type_B"/>
</dbReference>
<keyword evidence="4" id="KW-1185">Reference proteome</keyword>
<protein>
    <submittedName>
        <fullName evidence="3">T9SS C-terminal target domain-containing protein</fullName>
    </submittedName>
</protein>
<reference evidence="4" key="1">
    <citation type="submission" date="2017-05" db="EMBL/GenBank/DDBJ databases">
        <authorList>
            <person name="Ray J."/>
            <person name="Price M."/>
            <person name="Deutschbauer A."/>
        </authorList>
    </citation>
    <scope>NUCLEOTIDE SEQUENCE [LARGE SCALE GENOMIC DNA]</scope>
    <source>
        <strain evidence="4">DSM 19842</strain>
    </source>
</reference>
<dbReference type="KEGG" id="pact:CA264_01190"/>
<dbReference type="Pfam" id="PF13573">
    <property type="entry name" value="SprB"/>
    <property type="match status" value="17"/>
</dbReference>
<feature type="domain" description="PKD/Chitinase" evidence="2">
    <location>
        <begin position="551"/>
        <end position="627"/>
    </location>
</feature>
<dbReference type="EMBL" id="CP021235">
    <property type="protein sequence ID" value="ARS34166.1"/>
    <property type="molecule type" value="Genomic_DNA"/>
</dbReference>
<evidence type="ECO:0000256" key="1">
    <source>
        <dbReference type="SAM" id="SignalP"/>
    </source>
</evidence>
<gene>
    <name evidence="3" type="ORF">CA264_01190</name>
</gene>
<name>A0A1X9YMP3_9BACT</name>
<dbReference type="Gene3D" id="2.60.40.10">
    <property type="entry name" value="Immunoglobulins"/>
    <property type="match status" value="1"/>
</dbReference>
<dbReference type="OrthoDB" id="7794186at2"/>
<proteinExistence type="predicted"/>
<dbReference type="PANTHER" id="PTHR35580:SF1">
    <property type="entry name" value="PHYTASE-LIKE DOMAIN-CONTAINING PROTEIN"/>
    <property type="match status" value="1"/>
</dbReference>
<dbReference type="STRING" id="709015.GCA_000472485_00239"/>
<dbReference type="SMART" id="SM00089">
    <property type="entry name" value="PKD"/>
    <property type="match status" value="4"/>
</dbReference>
<evidence type="ECO:0000313" key="3">
    <source>
        <dbReference type="EMBL" id="ARS34166.1"/>
    </source>
</evidence>
<dbReference type="Proteomes" id="UP000266292">
    <property type="component" value="Chromosome"/>
</dbReference>
<dbReference type="PANTHER" id="PTHR35580">
    <property type="entry name" value="CELL SURFACE GLYCOPROTEIN (S-LAYER PROTEIN)-LIKE PROTEIN"/>
    <property type="match status" value="1"/>
</dbReference>
<dbReference type="SUPFAM" id="SSF101898">
    <property type="entry name" value="NHL repeat"/>
    <property type="match status" value="1"/>
</dbReference>
<accession>A0A1X9YMP3</accession>
<feature type="signal peptide" evidence="1">
    <location>
        <begin position="1"/>
        <end position="23"/>
    </location>
</feature>
<feature type="chain" id="PRO_5011010390" evidence="1">
    <location>
        <begin position="24"/>
        <end position="3489"/>
    </location>
</feature>